<name>A0A3B0ZNC0_9ZZZZ</name>
<accession>A0A3B0ZNC0</accession>
<dbReference type="EMBL" id="UOFP01000237">
    <property type="protein sequence ID" value="VAW88827.1"/>
    <property type="molecule type" value="Genomic_DNA"/>
</dbReference>
<evidence type="ECO:0000313" key="1">
    <source>
        <dbReference type="EMBL" id="VAW88827.1"/>
    </source>
</evidence>
<feature type="non-terminal residue" evidence="1">
    <location>
        <position position="1"/>
    </location>
</feature>
<dbReference type="AlphaFoldDB" id="A0A3B0ZNC0"/>
<proteinExistence type="predicted"/>
<gene>
    <name evidence="1" type="ORF">MNBD_GAMMA18-2043</name>
</gene>
<sequence>HDTMLGLMAQVDVRDQQIVRARGIPIYLEDYRPRRISGDLANRFIRRLAEFSRGSGVVSFPYQYSAWILAEGELYSKKTQQISHTLTIGESGVAVVDLRHLIPSEASLARVSSVSSGLNVAVGRDILLYGDFEDYDIDEQSFELARWNVSGSSRFACMGGAYQGVQGLCMVRDAQSSGDTVSAFRNRIRVTGDAENRPNKNLSLFGYVRGENSGELRIAVRYYASVGEEEFGEEQAYYHTGGDFPWQPLLSDLAMPEDLPQYQDQSSLNPRALRLFLRKSPTEFGGGVAAFDELAVINWQALQLLSGELTLQTPHAQDFLRIEAAPGRYTLQLDYDIYQPR</sequence>
<reference evidence="1" key="1">
    <citation type="submission" date="2018-06" db="EMBL/GenBank/DDBJ databases">
        <authorList>
            <person name="Zhirakovskaya E."/>
        </authorList>
    </citation>
    <scope>NUCLEOTIDE SEQUENCE</scope>
</reference>
<protein>
    <submittedName>
        <fullName evidence="1">Uncharacterized protein</fullName>
    </submittedName>
</protein>
<organism evidence="1">
    <name type="scientific">hydrothermal vent metagenome</name>
    <dbReference type="NCBI Taxonomy" id="652676"/>
    <lineage>
        <taxon>unclassified sequences</taxon>
        <taxon>metagenomes</taxon>
        <taxon>ecological metagenomes</taxon>
    </lineage>
</organism>